<dbReference type="Pfam" id="PF17775">
    <property type="entry name" value="YchJ_M-like"/>
    <property type="match status" value="1"/>
</dbReference>
<dbReference type="InterPro" id="IPR048469">
    <property type="entry name" value="YchJ-like_M"/>
</dbReference>
<sequence length="162" mass="18601">MDLCPCGSEKAYADCCEPLLEGKAHADTAEMLMRSRYSAHAKKKYDYLFETTLPESRKEEDRKETAAWSRKLDWQRLTVRSLEAGGPEDEKGTVEFVARYRKDGRAFEHHEIAEFVCQDDRWYFKDGHAPQQVQSVRQGPKIGRNDPCPCGSGKKYKKCCGK</sequence>
<dbReference type="PANTHER" id="PTHR33747:SF1">
    <property type="entry name" value="ADENYLATE CYCLASE-ASSOCIATED CAP C-TERMINAL DOMAIN-CONTAINING PROTEIN"/>
    <property type="match status" value="1"/>
</dbReference>
<dbReference type="PANTHER" id="PTHR33747">
    <property type="entry name" value="UPF0225 PROTEIN SCO1677"/>
    <property type="match status" value="1"/>
</dbReference>
<dbReference type="InterPro" id="IPR032710">
    <property type="entry name" value="NTF2-like_dom_sf"/>
</dbReference>
<dbReference type="RefSeq" id="WP_155304336.1">
    <property type="nucleotide sequence ID" value="NZ_AP021875.1"/>
</dbReference>
<dbReference type="NCBIfam" id="NF002449">
    <property type="entry name" value="PRK01617.1"/>
    <property type="match status" value="1"/>
</dbReference>
<proteinExistence type="predicted"/>
<reference evidence="3 4" key="1">
    <citation type="submission" date="2019-11" db="EMBL/GenBank/DDBJ databases">
        <title>Comparative genomics of hydrocarbon-degrading Desulfosarcina strains.</title>
        <authorList>
            <person name="Watanabe M."/>
            <person name="Kojima H."/>
            <person name="Fukui M."/>
        </authorList>
    </citation>
    <scope>NUCLEOTIDE SEQUENCE [LARGE SCALE GENOMIC DNA]</scope>
    <source>
        <strain evidence="3 4">PP31</strain>
    </source>
</reference>
<feature type="region of interest" description="Disordered" evidence="1">
    <location>
        <begin position="133"/>
        <end position="154"/>
    </location>
</feature>
<dbReference type="EMBL" id="AP021875">
    <property type="protein sequence ID" value="BBO75411.1"/>
    <property type="molecule type" value="Genomic_DNA"/>
</dbReference>
<dbReference type="KEGG" id="dwd:DSCW_28280"/>
<evidence type="ECO:0000313" key="3">
    <source>
        <dbReference type="EMBL" id="BBO75411.1"/>
    </source>
</evidence>
<dbReference type="SUPFAM" id="SSF103642">
    <property type="entry name" value="Sec-C motif"/>
    <property type="match status" value="1"/>
</dbReference>
<protein>
    <submittedName>
        <fullName evidence="3">UPF0225 protein</fullName>
    </submittedName>
</protein>
<evidence type="ECO:0000259" key="2">
    <source>
        <dbReference type="Pfam" id="PF17775"/>
    </source>
</evidence>
<feature type="domain" description="YchJ-like middle NTF2-like" evidence="2">
    <location>
        <begin position="28"/>
        <end position="127"/>
    </location>
</feature>
<dbReference type="InterPro" id="IPR004027">
    <property type="entry name" value="SEC_C_motif"/>
</dbReference>
<accession>A0A5K7Z6U5</accession>
<name>A0A5K7Z6U5_9BACT</name>
<dbReference type="AlphaFoldDB" id="A0A5K7Z6U5"/>
<dbReference type="Pfam" id="PF02810">
    <property type="entry name" value="SEC-C"/>
    <property type="match status" value="2"/>
</dbReference>
<dbReference type="NCBIfam" id="NF002486">
    <property type="entry name" value="PRK01752.1"/>
    <property type="match status" value="1"/>
</dbReference>
<keyword evidence="4" id="KW-1185">Reference proteome</keyword>
<dbReference type="OrthoDB" id="21421at2"/>
<dbReference type="Proteomes" id="UP000427769">
    <property type="component" value="Chromosome"/>
</dbReference>
<organism evidence="3 4">
    <name type="scientific">Desulfosarcina widdelii</name>
    <dbReference type="NCBI Taxonomy" id="947919"/>
    <lineage>
        <taxon>Bacteria</taxon>
        <taxon>Pseudomonadati</taxon>
        <taxon>Thermodesulfobacteriota</taxon>
        <taxon>Desulfobacteria</taxon>
        <taxon>Desulfobacterales</taxon>
        <taxon>Desulfosarcinaceae</taxon>
        <taxon>Desulfosarcina</taxon>
    </lineage>
</organism>
<evidence type="ECO:0000313" key="4">
    <source>
        <dbReference type="Proteomes" id="UP000427769"/>
    </source>
</evidence>
<dbReference type="SUPFAM" id="SSF54427">
    <property type="entry name" value="NTF2-like"/>
    <property type="match status" value="1"/>
</dbReference>
<evidence type="ECO:0000256" key="1">
    <source>
        <dbReference type="SAM" id="MobiDB-lite"/>
    </source>
</evidence>
<gene>
    <name evidence="3" type="ORF">DSCW_28280</name>
</gene>
<dbReference type="Gene3D" id="3.10.450.50">
    <property type="match status" value="1"/>
</dbReference>